<sequence length="140" mass="15082">MTVKTKTRLTAQLAARRMEVAVIQKQIPPAALQMASDLLAELDRGHRIKSLEGRVREVLDAGYRAGALAVAAADGSTKDTRRAVRSIRAVAQLSDQLFGKPDEVKPPADSKPETSPNDDTEPNAVSDTEIEPESSTQFGD</sequence>
<dbReference type="RefSeq" id="WP_134073972.1">
    <property type="nucleotide sequence ID" value="NZ_PECH01000010.1"/>
</dbReference>
<accession>A0A4R8RZG6</accession>
<evidence type="ECO:0000256" key="1">
    <source>
        <dbReference type="SAM" id="MobiDB-lite"/>
    </source>
</evidence>
<proteinExistence type="predicted"/>
<reference evidence="2 3" key="1">
    <citation type="journal article" date="2019" name="Sci. Rep.">
        <title>Extended insight into the Mycobacterium chelonae-abscessus complex through whole genome sequencing of Mycobacterium salmoniphilum outbreak and Mycobacterium salmoniphilum-like strains.</title>
        <authorList>
            <person name="Behra P.R.K."/>
            <person name="Das S."/>
            <person name="Pettersson B.M.F."/>
            <person name="Shirreff L."/>
            <person name="DuCote T."/>
            <person name="Jacobsson K.G."/>
            <person name="Ennis D.G."/>
            <person name="Kirsebom L.A."/>
        </authorList>
    </citation>
    <scope>NUCLEOTIDE SEQUENCE [LARGE SCALE GENOMIC DNA]</scope>
    <source>
        <strain evidence="2 3">DE 4585</strain>
    </source>
</reference>
<dbReference type="AlphaFoldDB" id="A0A4R8RZG6"/>
<gene>
    <name evidence="2" type="ORF">DE4585_04776</name>
</gene>
<dbReference type="EMBL" id="PECH01000010">
    <property type="protein sequence ID" value="TDZ77382.1"/>
    <property type="molecule type" value="Genomic_DNA"/>
</dbReference>
<organism evidence="2 3">
    <name type="scientific">Mycobacteroides salmoniphilum</name>
    <dbReference type="NCBI Taxonomy" id="404941"/>
    <lineage>
        <taxon>Bacteria</taxon>
        <taxon>Bacillati</taxon>
        <taxon>Actinomycetota</taxon>
        <taxon>Actinomycetes</taxon>
        <taxon>Mycobacteriales</taxon>
        <taxon>Mycobacteriaceae</taxon>
        <taxon>Mycobacteroides</taxon>
    </lineage>
</organism>
<feature type="region of interest" description="Disordered" evidence="1">
    <location>
        <begin position="95"/>
        <end position="140"/>
    </location>
</feature>
<protein>
    <submittedName>
        <fullName evidence="2">Uncharacterized protein</fullName>
    </submittedName>
</protein>
<name>A0A4R8RZG6_9MYCO</name>
<evidence type="ECO:0000313" key="3">
    <source>
        <dbReference type="Proteomes" id="UP000295117"/>
    </source>
</evidence>
<evidence type="ECO:0000313" key="2">
    <source>
        <dbReference type="EMBL" id="TDZ77382.1"/>
    </source>
</evidence>
<comment type="caution">
    <text evidence="2">The sequence shown here is derived from an EMBL/GenBank/DDBJ whole genome shotgun (WGS) entry which is preliminary data.</text>
</comment>
<dbReference type="Proteomes" id="UP000295117">
    <property type="component" value="Unassembled WGS sequence"/>
</dbReference>
<feature type="compositionally biased region" description="Basic and acidic residues" evidence="1">
    <location>
        <begin position="100"/>
        <end position="112"/>
    </location>
</feature>